<dbReference type="RefSeq" id="WP_162656725.1">
    <property type="nucleotide sequence ID" value="NZ_LR593887.1"/>
</dbReference>
<dbReference type="PRINTS" id="PR00368">
    <property type="entry name" value="FADPNR"/>
</dbReference>
<dbReference type="InterPro" id="IPR055178">
    <property type="entry name" value="RsdA/BaiN/AoA(So)-like_dom"/>
</dbReference>
<dbReference type="Gene3D" id="1.10.8.260">
    <property type="entry name" value="HI0933 insert domain-like"/>
    <property type="match status" value="1"/>
</dbReference>
<comment type="cofactor">
    <cofactor evidence="1">
        <name>FAD</name>
        <dbReference type="ChEBI" id="CHEBI:57692"/>
    </cofactor>
</comment>
<keyword evidence="3" id="KW-0274">FAD</keyword>
<evidence type="ECO:0000313" key="7">
    <source>
        <dbReference type="Proteomes" id="UP000464378"/>
    </source>
</evidence>
<dbReference type="PANTHER" id="PTHR42887">
    <property type="entry name" value="OS12G0638800 PROTEIN"/>
    <property type="match status" value="1"/>
</dbReference>
<evidence type="ECO:0000256" key="1">
    <source>
        <dbReference type="ARBA" id="ARBA00001974"/>
    </source>
</evidence>
<dbReference type="FunCoup" id="A0A6C2YK98">
    <property type="interactions" value="343"/>
</dbReference>
<feature type="domain" description="RsdA/BaiN/AoA(So)-like insert" evidence="5">
    <location>
        <begin position="194"/>
        <end position="356"/>
    </location>
</feature>
<evidence type="ECO:0000259" key="4">
    <source>
        <dbReference type="Pfam" id="PF03486"/>
    </source>
</evidence>
<dbReference type="NCBIfam" id="TIGR00275">
    <property type="entry name" value="aminoacetone oxidase family FAD-binding enzyme"/>
    <property type="match status" value="1"/>
</dbReference>
<evidence type="ECO:0000256" key="2">
    <source>
        <dbReference type="ARBA" id="ARBA00022630"/>
    </source>
</evidence>
<protein>
    <recommendedName>
        <fullName evidence="8">FAD-dependent oxidoreductase 2 FAD binding domain-containing protein</fullName>
    </recommendedName>
</protein>
<dbReference type="EMBL" id="LR593887">
    <property type="protein sequence ID" value="VTR98691.1"/>
    <property type="molecule type" value="Genomic_DNA"/>
</dbReference>
<evidence type="ECO:0000256" key="3">
    <source>
        <dbReference type="ARBA" id="ARBA00022827"/>
    </source>
</evidence>
<dbReference type="AlphaFoldDB" id="A0A6C2YK98"/>
<proteinExistence type="predicted"/>
<organism evidence="6">
    <name type="scientific">Tuwongella immobilis</name>
    <dbReference type="NCBI Taxonomy" id="692036"/>
    <lineage>
        <taxon>Bacteria</taxon>
        <taxon>Pseudomonadati</taxon>
        <taxon>Planctomycetota</taxon>
        <taxon>Planctomycetia</taxon>
        <taxon>Gemmatales</taxon>
        <taxon>Gemmataceae</taxon>
        <taxon>Tuwongella</taxon>
    </lineage>
</organism>
<dbReference type="InParanoid" id="A0A6C2YK98"/>
<keyword evidence="7" id="KW-1185">Reference proteome</keyword>
<sequence length="425" mass="45761">MSERPWDVLVLGGGAAGMMASIRAAEMGCRVLLIEKNKRPGVKILMSGGTRCNITHDCENRDIVTAFGPNGKFLHSALAALGTRQVVAFFEGEGVATKIEDTGKIFPVSDKAMDVLMALIHRMQRAGVTVATEESVQELTPLPEGGFTVVTSKGSYTARQVILTLGGQSYPGCGTRGDGYAIAQKLGHRIIPTRPALVPITVNTEWPGELRGITLPDVSVRVLEADKELSKRRSSLLFAHFGLSGPAALDVSRAISRHALPQSLNLEVDLLPNEKEPDIDKFLQTESLNSGKKQLAVVLATQLPRRLADAILSLLQMPADRKASGLAKADRQKLTQSIKRLRMPIRGTLGFEKAEVTAGGVALEEVDSRTMQSKIHPGLYLAGEILDVDGPIGGYNFQAAWSTGWLAGTRVAEQSRSLHDSLSRN</sequence>
<dbReference type="InterPro" id="IPR057661">
    <property type="entry name" value="RsdA/BaiN/AoA(So)_Rossmann"/>
</dbReference>
<dbReference type="InterPro" id="IPR023166">
    <property type="entry name" value="BaiN-like_dom_sf"/>
</dbReference>
<dbReference type="EMBL" id="LR586016">
    <property type="protein sequence ID" value="VIP01533.1"/>
    <property type="molecule type" value="Genomic_DNA"/>
</dbReference>
<dbReference type="PANTHER" id="PTHR42887:SF2">
    <property type="entry name" value="OS12G0638800 PROTEIN"/>
    <property type="match status" value="1"/>
</dbReference>
<reference evidence="6" key="1">
    <citation type="submission" date="2019-04" db="EMBL/GenBank/DDBJ databases">
        <authorList>
            <consortium name="Science for Life Laboratories"/>
        </authorList>
    </citation>
    <scope>NUCLEOTIDE SEQUENCE</scope>
    <source>
        <strain evidence="6">MBLW1</strain>
    </source>
</reference>
<dbReference type="PRINTS" id="PR00411">
    <property type="entry name" value="PNDRDTASEI"/>
</dbReference>
<dbReference type="Gene3D" id="2.40.30.10">
    <property type="entry name" value="Translation factors"/>
    <property type="match status" value="1"/>
</dbReference>
<evidence type="ECO:0000313" key="6">
    <source>
        <dbReference type="EMBL" id="VIP01533.1"/>
    </source>
</evidence>
<accession>A0A6C2YK98</accession>
<dbReference type="InterPro" id="IPR036188">
    <property type="entry name" value="FAD/NAD-bd_sf"/>
</dbReference>
<dbReference type="SUPFAM" id="SSF160996">
    <property type="entry name" value="HI0933 insert domain-like"/>
    <property type="match status" value="1"/>
</dbReference>
<keyword evidence="2" id="KW-0285">Flavoprotein</keyword>
<evidence type="ECO:0000259" key="5">
    <source>
        <dbReference type="Pfam" id="PF22780"/>
    </source>
</evidence>
<feature type="domain" description="RsdA/BaiN/AoA(So)-like Rossmann fold-like" evidence="4">
    <location>
        <begin position="7"/>
        <end position="409"/>
    </location>
</feature>
<dbReference type="Pfam" id="PF22780">
    <property type="entry name" value="HI0933_like_1st"/>
    <property type="match status" value="1"/>
</dbReference>
<gene>
    <name evidence="6" type="ORF">GMBLW1_24270</name>
</gene>
<dbReference type="Gene3D" id="3.50.50.60">
    <property type="entry name" value="FAD/NAD(P)-binding domain"/>
    <property type="match status" value="1"/>
</dbReference>
<name>A0A6C2YK98_9BACT</name>
<dbReference type="KEGG" id="tim:GMBLW1_24270"/>
<dbReference type="InterPro" id="IPR004792">
    <property type="entry name" value="BaiN-like"/>
</dbReference>
<dbReference type="Pfam" id="PF03486">
    <property type="entry name" value="HI0933_like"/>
    <property type="match status" value="1"/>
</dbReference>
<dbReference type="SUPFAM" id="SSF51905">
    <property type="entry name" value="FAD/NAD(P)-binding domain"/>
    <property type="match status" value="1"/>
</dbReference>
<evidence type="ECO:0008006" key="8">
    <source>
        <dbReference type="Google" id="ProtNLM"/>
    </source>
</evidence>
<dbReference type="Proteomes" id="UP000464378">
    <property type="component" value="Chromosome"/>
</dbReference>